<dbReference type="Gene3D" id="3.40.630.30">
    <property type="match status" value="1"/>
</dbReference>
<keyword evidence="3" id="KW-1185">Reference proteome</keyword>
<name>A0ABY5XP82_RHISU</name>
<dbReference type="InterPro" id="IPR016181">
    <property type="entry name" value="Acyl_CoA_acyltransferase"/>
</dbReference>
<sequence length="179" mass="19865">MPRVADAEARFRLGYNPEIVEMFGVSRKDVRPITVEGAAGWVQKLIQHPHAWVIEAGGVLIGEIRLDRVDPQDRRASMAIGIYDAASLGRGFGTEAIMLLLDHAFGTMELHRIAIRVLAYNARAIRAYEKCGFIVEGREREAAFVNGHWHDDIMMGLLSREFISPHAPRVACGNTGEGE</sequence>
<dbReference type="SUPFAM" id="SSF55729">
    <property type="entry name" value="Acyl-CoA N-acyltransferases (Nat)"/>
    <property type="match status" value="1"/>
</dbReference>
<dbReference type="InterPro" id="IPR000182">
    <property type="entry name" value="GNAT_dom"/>
</dbReference>
<dbReference type="EMBL" id="CP104143">
    <property type="protein sequence ID" value="UWU16429.1"/>
    <property type="molecule type" value="Genomic_DNA"/>
</dbReference>
<dbReference type="PANTHER" id="PTHR43415:SF3">
    <property type="entry name" value="GNAT-FAMILY ACETYLTRANSFERASE"/>
    <property type="match status" value="1"/>
</dbReference>
<feature type="domain" description="N-acetyltransferase" evidence="1">
    <location>
        <begin position="9"/>
        <end position="160"/>
    </location>
</feature>
<dbReference type="Proteomes" id="UP001060123">
    <property type="component" value="Chromosome"/>
</dbReference>
<evidence type="ECO:0000259" key="1">
    <source>
        <dbReference type="PROSITE" id="PS51186"/>
    </source>
</evidence>
<gene>
    <name evidence="2" type="ORF">N2599_11345</name>
</gene>
<dbReference type="PROSITE" id="PS51186">
    <property type="entry name" value="GNAT"/>
    <property type="match status" value="1"/>
</dbReference>
<organism evidence="2 3">
    <name type="scientific">Rhizobium sullae</name>
    <name type="common">Rhizobium hedysari</name>
    <dbReference type="NCBI Taxonomy" id="50338"/>
    <lineage>
        <taxon>Bacteria</taxon>
        <taxon>Pseudomonadati</taxon>
        <taxon>Pseudomonadota</taxon>
        <taxon>Alphaproteobacteria</taxon>
        <taxon>Hyphomicrobiales</taxon>
        <taxon>Rhizobiaceae</taxon>
        <taxon>Rhizobium/Agrobacterium group</taxon>
        <taxon>Rhizobium</taxon>
    </lineage>
</organism>
<dbReference type="PANTHER" id="PTHR43415">
    <property type="entry name" value="SPERMIDINE N(1)-ACETYLTRANSFERASE"/>
    <property type="match status" value="1"/>
</dbReference>
<protein>
    <submittedName>
        <fullName evidence="2">GNAT family N-acetyltransferase</fullName>
    </submittedName>
</protein>
<accession>A0ABY5XP82</accession>
<proteinExistence type="predicted"/>
<evidence type="ECO:0000313" key="3">
    <source>
        <dbReference type="Proteomes" id="UP001060123"/>
    </source>
</evidence>
<dbReference type="Pfam" id="PF13302">
    <property type="entry name" value="Acetyltransf_3"/>
    <property type="match status" value="1"/>
</dbReference>
<reference evidence="2" key="1">
    <citation type="submission" date="2022-09" db="EMBL/GenBank/DDBJ databases">
        <title>Australian commercial rhizobial inoculants.</title>
        <authorList>
            <person name="Kohlmeier M.G."/>
            <person name="O'Hara G.W."/>
            <person name="Colombi E."/>
            <person name="Ramsay J.P."/>
            <person name="Terpolilli J."/>
        </authorList>
    </citation>
    <scope>NUCLEOTIDE SEQUENCE</scope>
    <source>
        <strain evidence="2">WSM1592</strain>
    </source>
</reference>
<evidence type="ECO:0000313" key="2">
    <source>
        <dbReference type="EMBL" id="UWU16429.1"/>
    </source>
</evidence>